<dbReference type="SUPFAM" id="SSF88946">
    <property type="entry name" value="Sigma2 domain of RNA polymerase sigma factors"/>
    <property type="match status" value="1"/>
</dbReference>
<name>A0AAJ5WNV5_9BACT</name>
<keyword evidence="2" id="KW-0805">Transcription regulation</keyword>
<protein>
    <submittedName>
        <fullName evidence="7">Sigma-70 family RNA polymerase sigma factor</fullName>
    </submittedName>
</protein>
<organism evidence="7 8">
    <name type="scientific">Candidatus Pseudobacter hemicellulosilyticus</name>
    <dbReference type="NCBI Taxonomy" id="3121375"/>
    <lineage>
        <taxon>Bacteria</taxon>
        <taxon>Pseudomonadati</taxon>
        <taxon>Bacteroidota</taxon>
        <taxon>Chitinophagia</taxon>
        <taxon>Chitinophagales</taxon>
        <taxon>Chitinophagaceae</taxon>
        <taxon>Pseudobacter</taxon>
    </lineage>
</organism>
<evidence type="ECO:0000259" key="6">
    <source>
        <dbReference type="Pfam" id="PF08281"/>
    </source>
</evidence>
<keyword evidence="3" id="KW-0731">Sigma factor</keyword>
<dbReference type="CDD" id="cd06171">
    <property type="entry name" value="Sigma70_r4"/>
    <property type="match status" value="1"/>
</dbReference>
<keyword evidence="4" id="KW-0804">Transcription</keyword>
<evidence type="ECO:0000313" key="7">
    <source>
        <dbReference type="EMBL" id="WEK35411.1"/>
    </source>
</evidence>
<evidence type="ECO:0000259" key="5">
    <source>
        <dbReference type="Pfam" id="PF04542"/>
    </source>
</evidence>
<evidence type="ECO:0000313" key="8">
    <source>
        <dbReference type="Proteomes" id="UP001220610"/>
    </source>
</evidence>
<dbReference type="AlphaFoldDB" id="A0AAJ5WNV5"/>
<dbReference type="NCBIfam" id="TIGR02937">
    <property type="entry name" value="sigma70-ECF"/>
    <property type="match status" value="1"/>
</dbReference>
<dbReference type="SUPFAM" id="SSF88659">
    <property type="entry name" value="Sigma3 and sigma4 domains of RNA polymerase sigma factors"/>
    <property type="match status" value="1"/>
</dbReference>
<dbReference type="GO" id="GO:0006352">
    <property type="term" value="P:DNA-templated transcription initiation"/>
    <property type="evidence" value="ECO:0007669"/>
    <property type="project" value="InterPro"/>
</dbReference>
<dbReference type="Pfam" id="PF08281">
    <property type="entry name" value="Sigma70_r4_2"/>
    <property type="match status" value="1"/>
</dbReference>
<evidence type="ECO:0000256" key="2">
    <source>
        <dbReference type="ARBA" id="ARBA00023015"/>
    </source>
</evidence>
<proteinExistence type="inferred from homology"/>
<dbReference type="InterPro" id="IPR007627">
    <property type="entry name" value="RNA_pol_sigma70_r2"/>
</dbReference>
<dbReference type="GO" id="GO:0016987">
    <property type="term" value="F:sigma factor activity"/>
    <property type="evidence" value="ECO:0007669"/>
    <property type="project" value="UniProtKB-KW"/>
</dbReference>
<dbReference type="InterPro" id="IPR013325">
    <property type="entry name" value="RNA_pol_sigma_r2"/>
</dbReference>
<dbReference type="InterPro" id="IPR036388">
    <property type="entry name" value="WH-like_DNA-bd_sf"/>
</dbReference>
<dbReference type="InterPro" id="IPR014284">
    <property type="entry name" value="RNA_pol_sigma-70_dom"/>
</dbReference>
<evidence type="ECO:0000256" key="3">
    <source>
        <dbReference type="ARBA" id="ARBA00023082"/>
    </source>
</evidence>
<dbReference type="Pfam" id="PF04542">
    <property type="entry name" value="Sigma70_r2"/>
    <property type="match status" value="1"/>
</dbReference>
<evidence type="ECO:0000256" key="4">
    <source>
        <dbReference type="ARBA" id="ARBA00023163"/>
    </source>
</evidence>
<reference evidence="7" key="1">
    <citation type="submission" date="2023-03" db="EMBL/GenBank/DDBJ databases">
        <title>Andean soil-derived lignocellulolytic bacterial consortium as a source of novel taxa and putative plastic-active enzymes.</title>
        <authorList>
            <person name="Diaz-Garcia L."/>
            <person name="Chuvochina M."/>
            <person name="Feuerriegel G."/>
            <person name="Bunk B."/>
            <person name="Sproer C."/>
            <person name="Streit W.R."/>
            <person name="Rodriguez L.M."/>
            <person name="Overmann J."/>
            <person name="Jimenez D.J."/>
        </authorList>
    </citation>
    <scope>NUCLEOTIDE SEQUENCE</scope>
    <source>
        <strain evidence="7">MAG 7</strain>
    </source>
</reference>
<dbReference type="InterPro" id="IPR013249">
    <property type="entry name" value="RNA_pol_sigma70_r4_t2"/>
</dbReference>
<dbReference type="Proteomes" id="UP001220610">
    <property type="component" value="Chromosome"/>
</dbReference>
<dbReference type="PANTHER" id="PTHR43133:SF46">
    <property type="entry name" value="RNA POLYMERASE SIGMA-70 FACTOR ECF SUBFAMILY"/>
    <property type="match status" value="1"/>
</dbReference>
<dbReference type="Gene3D" id="1.10.1740.10">
    <property type="match status" value="1"/>
</dbReference>
<dbReference type="EMBL" id="CP119311">
    <property type="protein sequence ID" value="WEK35411.1"/>
    <property type="molecule type" value="Genomic_DNA"/>
</dbReference>
<evidence type="ECO:0000256" key="1">
    <source>
        <dbReference type="ARBA" id="ARBA00010641"/>
    </source>
</evidence>
<sequence>MQEELYRRFSPKMYAVCLRYANNPNDAQDLLQEGFIKVFRNLHRFRAEGSFEGWMRRVFVNTSIEHYRKKSAHLATVSEKEENTIEDMDVTALDQLAEKDIVAIIQELSPGYRTVFNLYVVEGYSHKEIGEMLGISEGTSKSQLARAKGILQKKISQYLSDTQKSYTR</sequence>
<feature type="domain" description="RNA polymerase sigma factor 70 region 4 type 2" evidence="6">
    <location>
        <begin position="101"/>
        <end position="148"/>
    </location>
</feature>
<feature type="domain" description="RNA polymerase sigma-70 region 2" evidence="5">
    <location>
        <begin position="5"/>
        <end position="71"/>
    </location>
</feature>
<comment type="similarity">
    <text evidence="1">Belongs to the sigma-70 factor family. ECF subfamily.</text>
</comment>
<dbReference type="InterPro" id="IPR013324">
    <property type="entry name" value="RNA_pol_sigma_r3/r4-like"/>
</dbReference>
<dbReference type="InterPro" id="IPR039425">
    <property type="entry name" value="RNA_pol_sigma-70-like"/>
</dbReference>
<gene>
    <name evidence="7" type="ORF">P0Y53_23205</name>
</gene>
<dbReference type="GO" id="GO:0003677">
    <property type="term" value="F:DNA binding"/>
    <property type="evidence" value="ECO:0007669"/>
    <property type="project" value="InterPro"/>
</dbReference>
<accession>A0AAJ5WNV5</accession>
<dbReference type="Gene3D" id="1.10.10.10">
    <property type="entry name" value="Winged helix-like DNA-binding domain superfamily/Winged helix DNA-binding domain"/>
    <property type="match status" value="1"/>
</dbReference>
<dbReference type="PANTHER" id="PTHR43133">
    <property type="entry name" value="RNA POLYMERASE ECF-TYPE SIGMA FACTO"/>
    <property type="match status" value="1"/>
</dbReference>